<dbReference type="PANTHER" id="PTHR42703:SF1">
    <property type="entry name" value="NA(+)_H(+) ANTIPORTER SUBUNIT D1"/>
    <property type="match status" value="1"/>
</dbReference>
<sequence>MNTLTIAWIVVPFLSGFIGYLLSRWAKYLSLITSVISLAYSLLLFSQSSPITLNLLDNYGVKLVADQLSAYFILTNALVTMAVIFYNWESSKTAFFYAQAIILHGSINSVFVCEDFISVYVALEVISIAAFLVIAYPRSDRSLWVALRYLFISNVAMLFYLIGAVLVYKANNSFAFAGLKGAPPEALALIFMGLLVKGGIFVSGLWLPMTHSESETSVSALMSGVVVKAGIFPLLRCALILEDLDGLIRLLGVLTAIFGVSYAVFEKDSKRMLAFSTIVQLGFILAAPPVSGFYTLTHGLVKSSLFLLVGVLPSRNFKELQQQAIPNSLWIAIVIASFSISGFPLLSGFGAKALTMKNLLPWQEVAINLAAVGTAIATAKFIFLPHAKVTTGRKLTLSGWLGIILLLTALFIANAVYFDAYNLGNISKALGIIAIGWGLYLGIFKKLSLQLSKAGEQFDNLVGMMAVMLMLLFSLILAQLAPSFLAFS</sequence>
<evidence type="ECO:0000256" key="8">
    <source>
        <dbReference type="RuleBase" id="RU000320"/>
    </source>
</evidence>
<evidence type="ECO:0000256" key="1">
    <source>
        <dbReference type="ARBA" id="ARBA00004651"/>
    </source>
</evidence>
<dbReference type="AlphaFoldDB" id="A0A0K1S410"/>
<evidence type="ECO:0000256" key="7">
    <source>
        <dbReference type="ARBA" id="ARBA00025624"/>
    </source>
</evidence>
<reference evidence="11 12" key="1">
    <citation type="journal article" date="2016" name="Stand. Genomic Sci.">
        <title>Complete genome sequence and genomic characterization of Microcystis panniformis FACHB 1757 by third-generation sequencing.</title>
        <authorList>
            <person name="Zhang J.Y."/>
            <person name="Guan R."/>
            <person name="Zhang H.J."/>
            <person name="Li H."/>
            <person name="Xiao P."/>
            <person name="Yu G.L."/>
            <person name="Du L."/>
            <person name="Cao D.M."/>
            <person name="Zhu B.C."/>
            <person name="Li R.H."/>
            <person name="Lu Z.H."/>
        </authorList>
    </citation>
    <scope>NUCLEOTIDE SEQUENCE [LARGE SCALE GENOMIC DNA]</scope>
    <source>
        <strain evidence="11 12">FACHB-1757</strain>
    </source>
</reference>
<evidence type="ECO:0000256" key="3">
    <source>
        <dbReference type="ARBA" id="ARBA00022475"/>
    </source>
</evidence>
<evidence type="ECO:0000313" key="12">
    <source>
        <dbReference type="Proteomes" id="UP000068167"/>
    </source>
</evidence>
<feature type="transmembrane region" description="Helical" evidence="9">
    <location>
        <begin position="365"/>
        <end position="383"/>
    </location>
</feature>
<dbReference type="PATRIC" id="fig|1638788.3.peg.3965"/>
<dbReference type="RefSeq" id="WP_052277089.1">
    <property type="nucleotide sequence ID" value="NZ_CP011339.1"/>
</dbReference>
<name>A0A0K1S410_9CHRO</name>
<keyword evidence="4 8" id="KW-0812">Transmembrane</keyword>
<feature type="transmembrane region" description="Helical" evidence="9">
    <location>
        <begin position="68"/>
        <end position="87"/>
    </location>
</feature>
<comment type="function">
    <text evidence="7">NDH-1 shuttles electrons from NAD(P)H, via FMN and iron-sulfur (Fe-S) centers, to quinones in the respiratory chain. The immediate electron acceptor for the enzyme in this species is believed to be plastoquinone. Couples the redox reaction to proton translocation (for every two electrons transferred, four hydrogen ions are translocated across the cytoplasmic membrane), and thus conserves the redox energy in a proton gradient.</text>
</comment>
<feature type="transmembrane region" description="Helical" evidence="9">
    <location>
        <begin position="188"/>
        <end position="207"/>
    </location>
</feature>
<feature type="transmembrane region" description="Helical" evidence="9">
    <location>
        <begin position="6"/>
        <end position="22"/>
    </location>
</feature>
<evidence type="ECO:0000256" key="5">
    <source>
        <dbReference type="ARBA" id="ARBA00022989"/>
    </source>
</evidence>
<comment type="similarity">
    <text evidence="2">Belongs to the CPA3 antiporters (TC 2.A.63) subunit D family.</text>
</comment>
<evidence type="ECO:0000259" key="10">
    <source>
        <dbReference type="Pfam" id="PF00361"/>
    </source>
</evidence>
<dbReference type="InterPro" id="IPR001750">
    <property type="entry name" value="ND/Mrp_TM"/>
</dbReference>
<comment type="subcellular location">
    <subcellularLocation>
        <location evidence="1">Cell membrane</location>
        <topology evidence="1">Multi-pass membrane protein</topology>
    </subcellularLocation>
    <subcellularLocation>
        <location evidence="8">Membrane</location>
        <topology evidence="8">Multi-pass membrane protein</topology>
    </subcellularLocation>
</comment>
<feature type="transmembrane region" description="Helical" evidence="9">
    <location>
        <begin position="272"/>
        <end position="290"/>
    </location>
</feature>
<feature type="transmembrane region" description="Helical" evidence="9">
    <location>
        <begin position="324"/>
        <end position="345"/>
    </location>
</feature>
<feature type="transmembrane region" description="Helical" evidence="9">
    <location>
        <begin position="247"/>
        <end position="265"/>
    </location>
</feature>
<dbReference type="InterPro" id="IPR050586">
    <property type="entry name" value="CPA3_Na-H_Antiporter_D"/>
</dbReference>
<evidence type="ECO:0000256" key="9">
    <source>
        <dbReference type="SAM" id="Phobius"/>
    </source>
</evidence>
<evidence type="ECO:0000256" key="4">
    <source>
        <dbReference type="ARBA" id="ARBA00022692"/>
    </source>
</evidence>
<dbReference type="Pfam" id="PF00361">
    <property type="entry name" value="Proton_antipo_M"/>
    <property type="match status" value="1"/>
</dbReference>
<feature type="transmembrane region" description="Helical" evidence="9">
    <location>
        <begin position="117"/>
        <end position="137"/>
    </location>
</feature>
<feature type="transmembrane region" description="Helical" evidence="9">
    <location>
        <begin position="429"/>
        <end position="449"/>
    </location>
</feature>
<feature type="transmembrane region" description="Helical" evidence="9">
    <location>
        <begin position="94"/>
        <end position="111"/>
    </location>
</feature>
<dbReference type="NCBIfam" id="NF005564">
    <property type="entry name" value="PRK07234.1-4"/>
    <property type="match status" value="1"/>
</dbReference>
<protein>
    <submittedName>
        <fullName evidence="11">Na(+) H(+) antiporter subunit D</fullName>
    </submittedName>
</protein>
<feature type="transmembrane region" description="Helical" evidence="9">
    <location>
        <begin position="461"/>
        <end position="481"/>
    </location>
</feature>
<keyword evidence="3" id="KW-1003">Cell membrane</keyword>
<keyword evidence="12" id="KW-1185">Reference proteome</keyword>
<feature type="domain" description="NADH:quinone oxidoreductase/Mrp antiporter transmembrane" evidence="10">
    <location>
        <begin position="114"/>
        <end position="375"/>
    </location>
</feature>
<dbReference type="GO" id="GO:0005886">
    <property type="term" value="C:plasma membrane"/>
    <property type="evidence" value="ECO:0007669"/>
    <property type="project" value="UniProtKB-SubCell"/>
</dbReference>
<dbReference type="Proteomes" id="UP000068167">
    <property type="component" value="Chromosome"/>
</dbReference>
<evidence type="ECO:0000256" key="6">
    <source>
        <dbReference type="ARBA" id="ARBA00023136"/>
    </source>
</evidence>
<dbReference type="PANTHER" id="PTHR42703">
    <property type="entry name" value="NADH DEHYDROGENASE"/>
    <property type="match status" value="1"/>
</dbReference>
<organism evidence="11 12">
    <name type="scientific">Microcystis panniformis FACHB-1757</name>
    <dbReference type="NCBI Taxonomy" id="1638788"/>
    <lineage>
        <taxon>Bacteria</taxon>
        <taxon>Bacillati</taxon>
        <taxon>Cyanobacteriota</taxon>
        <taxon>Cyanophyceae</taxon>
        <taxon>Oscillatoriophycideae</taxon>
        <taxon>Chroococcales</taxon>
        <taxon>Microcystaceae</taxon>
        <taxon>Microcystis</taxon>
    </lineage>
</organism>
<feature type="transmembrane region" description="Helical" evidence="9">
    <location>
        <begin position="29"/>
        <end position="48"/>
    </location>
</feature>
<dbReference type="EMBL" id="CP011339">
    <property type="protein sequence ID" value="AKV68884.1"/>
    <property type="molecule type" value="Genomic_DNA"/>
</dbReference>
<accession>A0A0K1S410</accession>
<evidence type="ECO:0000256" key="2">
    <source>
        <dbReference type="ARBA" id="ARBA00005346"/>
    </source>
</evidence>
<feature type="transmembrane region" description="Helical" evidence="9">
    <location>
        <begin position="149"/>
        <end position="168"/>
    </location>
</feature>
<feature type="transmembrane region" description="Helical" evidence="9">
    <location>
        <begin position="219"/>
        <end position="241"/>
    </location>
</feature>
<proteinExistence type="inferred from homology"/>
<keyword evidence="6 9" id="KW-0472">Membrane</keyword>
<gene>
    <name evidence="11" type="ORF">VL20_3931</name>
</gene>
<evidence type="ECO:0000313" key="11">
    <source>
        <dbReference type="EMBL" id="AKV68884.1"/>
    </source>
</evidence>
<feature type="transmembrane region" description="Helical" evidence="9">
    <location>
        <begin position="395"/>
        <end position="417"/>
    </location>
</feature>
<keyword evidence="5 9" id="KW-1133">Transmembrane helix</keyword>
<dbReference type="KEGG" id="mpk:VL20_3931"/>